<dbReference type="PANTHER" id="PTHR43834:SF6">
    <property type="entry name" value="GTPASE DER"/>
    <property type="match status" value="1"/>
</dbReference>
<dbReference type="InterPro" id="IPR027417">
    <property type="entry name" value="P-loop_NTPase"/>
</dbReference>
<dbReference type="Gene3D" id="3.40.50.300">
    <property type="entry name" value="P-loop containing nucleotide triphosphate hydrolases"/>
    <property type="match status" value="2"/>
</dbReference>
<accession>A0A2U1E3P5</accession>
<feature type="binding site" evidence="9">
    <location>
        <begin position="120"/>
        <end position="123"/>
    </location>
    <ligand>
        <name>GTP</name>
        <dbReference type="ChEBI" id="CHEBI:37565"/>
        <label>1</label>
    </ligand>
</feature>
<dbReference type="HAMAP" id="MF_00195">
    <property type="entry name" value="GTPase_Der"/>
    <property type="match status" value="1"/>
</dbReference>
<feature type="binding site" evidence="9">
    <location>
        <begin position="57"/>
        <end position="61"/>
    </location>
    <ligand>
        <name>GTP</name>
        <dbReference type="ChEBI" id="CHEBI:37565"/>
        <label>1</label>
    </ligand>
</feature>
<evidence type="ECO:0000256" key="8">
    <source>
        <dbReference type="ARBA" id="ARBA00053470"/>
    </source>
</evidence>
<sequence length="438" mass="49181">MRDKIVTLVGRPNVGKSTLFNRITNNRSSITEDTPGVTRDRLYARAEWLGKPFLLVDTGGLDPQSDDDFMPEIIEQAEVAIESSVAVIFIVDGVSGLTSTDKTILSMLRRMNSNIVLAINKFDSKESQDNFYDFYELGINEMVQISAEHGTGVGDLLDEVFKFFPQDEEIEENPDEIKVALIGKPNVGKSSLLNNILGEKRAIVTNIPGTTRDSIDTFVEIGGRDFRLIDTAGLRKKSKITEAVERFSAIRTLSAIDESDICVLVIDAVEGPTEQDTKVMGYAFENRKGVVIAINKWDLVEKDSFTQRDYVKEIRNKIQYVPFAPIVFISAKTGQRVDTLIDTVVKVYDNYNKRIPTGVLNKIVSDAILLNVTPQDKGRRLKIYYGSQVSAAPPVVIFYVNDTKLTHFSYTRYLENSIRKNYDFEGVPISIVYKNRGE</sequence>
<dbReference type="AlphaFoldDB" id="A0A2U1E3P5"/>
<feature type="binding site" evidence="9">
    <location>
        <begin position="183"/>
        <end position="190"/>
    </location>
    <ligand>
        <name>GTP</name>
        <dbReference type="ChEBI" id="CHEBI:37565"/>
        <label>2</label>
    </ligand>
</feature>
<keyword evidence="14" id="KW-1185">Reference proteome</keyword>
<proteinExistence type="inferred from homology"/>
<dbReference type="Pfam" id="PF01926">
    <property type="entry name" value="MMR_HSR1"/>
    <property type="match status" value="2"/>
</dbReference>
<feature type="binding site" evidence="9">
    <location>
        <begin position="10"/>
        <end position="17"/>
    </location>
    <ligand>
        <name>GTP</name>
        <dbReference type="ChEBI" id="CHEBI:37565"/>
        <label>1</label>
    </ligand>
</feature>
<feature type="binding site" evidence="9">
    <location>
        <begin position="295"/>
        <end position="298"/>
    </location>
    <ligand>
        <name>GTP</name>
        <dbReference type="ChEBI" id="CHEBI:37565"/>
        <label>2</label>
    </ligand>
</feature>
<comment type="subunit">
    <text evidence="9">Associates with the 50S ribosomal subunit.</text>
</comment>
<keyword evidence="4 11" id="KW-0677">Repeat</keyword>
<dbReference type="InterPro" id="IPR031166">
    <property type="entry name" value="G_ENGA"/>
</dbReference>
<dbReference type="PROSITE" id="PS51712">
    <property type="entry name" value="G_ENGA"/>
    <property type="match status" value="2"/>
</dbReference>
<dbReference type="InterPro" id="IPR006073">
    <property type="entry name" value="GTP-bd"/>
</dbReference>
<evidence type="ECO:0000256" key="11">
    <source>
        <dbReference type="RuleBase" id="RU004481"/>
    </source>
</evidence>
<reference evidence="13 14" key="1">
    <citation type="submission" date="2018-04" db="EMBL/GenBank/DDBJ databases">
        <title>Genomic Encyclopedia of Type Strains, Phase IV (KMG-IV): sequencing the most valuable type-strain genomes for metagenomic binning, comparative biology and taxonomic classification.</title>
        <authorList>
            <person name="Goeker M."/>
        </authorList>
    </citation>
    <scope>NUCLEOTIDE SEQUENCE [LARGE SCALE GENOMIC DNA]</scope>
    <source>
        <strain evidence="13 14">DSM 20705</strain>
    </source>
</reference>
<evidence type="ECO:0000256" key="5">
    <source>
        <dbReference type="ARBA" id="ARBA00022741"/>
    </source>
</evidence>
<evidence type="ECO:0000259" key="12">
    <source>
        <dbReference type="PROSITE" id="PS51712"/>
    </source>
</evidence>
<gene>
    <name evidence="9" type="primary">der</name>
    <name evidence="13" type="ORF">C7381_10479</name>
</gene>
<organism evidence="13 14">
    <name type="scientific">Ezakiella coagulans</name>
    <dbReference type="NCBI Taxonomy" id="46507"/>
    <lineage>
        <taxon>Bacteria</taxon>
        <taxon>Bacillati</taxon>
        <taxon>Bacillota</taxon>
        <taxon>Tissierellia</taxon>
        <taxon>Ezakiella</taxon>
    </lineage>
</organism>
<evidence type="ECO:0000256" key="6">
    <source>
        <dbReference type="ARBA" id="ARBA00023134"/>
    </source>
</evidence>
<dbReference type="FunFam" id="3.40.50.300:FF:000057">
    <property type="entry name" value="GTPase Der"/>
    <property type="match status" value="1"/>
</dbReference>
<feature type="domain" description="EngA-type G" evidence="12">
    <location>
        <begin position="4"/>
        <end position="168"/>
    </location>
</feature>
<keyword evidence="3 9" id="KW-0690">Ribosome biogenesis</keyword>
<evidence type="ECO:0000256" key="4">
    <source>
        <dbReference type="ARBA" id="ARBA00022737"/>
    </source>
</evidence>
<dbReference type="Proteomes" id="UP000245793">
    <property type="component" value="Unassembled WGS sequence"/>
</dbReference>
<dbReference type="NCBIfam" id="TIGR03594">
    <property type="entry name" value="GTPase_EngA"/>
    <property type="match status" value="1"/>
</dbReference>
<dbReference type="GO" id="GO:0042254">
    <property type="term" value="P:ribosome biogenesis"/>
    <property type="evidence" value="ECO:0007669"/>
    <property type="project" value="UniProtKB-KW"/>
</dbReference>
<evidence type="ECO:0000313" key="13">
    <source>
        <dbReference type="EMBL" id="PVY94573.1"/>
    </source>
</evidence>
<dbReference type="RefSeq" id="WP_116480008.1">
    <property type="nucleotide sequence ID" value="NZ_CP096650.1"/>
</dbReference>
<dbReference type="PRINTS" id="PR00326">
    <property type="entry name" value="GTP1OBG"/>
</dbReference>
<dbReference type="InterPro" id="IPR016484">
    <property type="entry name" value="GTPase_Der"/>
</dbReference>
<dbReference type="PIRSF" id="PIRSF006485">
    <property type="entry name" value="GTP-binding_EngA"/>
    <property type="match status" value="1"/>
</dbReference>
<dbReference type="EMBL" id="QEKV01000004">
    <property type="protein sequence ID" value="PVY94573.1"/>
    <property type="molecule type" value="Genomic_DNA"/>
</dbReference>
<evidence type="ECO:0000256" key="7">
    <source>
        <dbReference type="ARBA" id="ARBA00032345"/>
    </source>
</evidence>
<feature type="binding site" evidence="9">
    <location>
        <begin position="230"/>
        <end position="234"/>
    </location>
    <ligand>
        <name>GTP</name>
        <dbReference type="ChEBI" id="CHEBI:37565"/>
        <label>2</label>
    </ligand>
</feature>
<evidence type="ECO:0000256" key="10">
    <source>
        <dbReference type="PROSITE-ProRule" id="PRU01049"/>
    </source>
</evidence>
<dbReference type="CDD" id="cd01895">
    <property type="entry name" value="EngA2"/>
    <property type="match status" value="1"/>
</dbReference>
<comment type="caution">
    <text evidence="13">The sequence shown here is derived from an EMBL/GenBank/DDBJ whole genome shotgun (WGS) entry which is preliminary data.</text>
</comment>
<dbReference type="GO" id="GO:0043022">
    <property type="term" value="F:ribosome binding"/>
    <property type="evidence" value="ECO:0007669"/>
    <property type="project" value="TreeGrafter"/>
</dbReference>
<dbReference type="InterPro" id="IPR015946">
    <property type="entry name" value="KH_dom-like_a/b"/>
</dbReference>
<dbReference type="GO" id="GO:0005525">
    <property type="term" value="F:GTP binding"/>
    <property type="evidence" value="ECO:0007669"/>
    <property type="project" value="UniProtKB-UniRule"/>
</dbReference>
<dbReference type="Pfam" id="PF14714">
    <property type="entry name" value="KH_dom-like"/>
    <property type="match status" value="1"/>
</dbReference>
<dbReference type="NCBIfam" id="TIGR00231">
    <property type="entry name" value="small_GTP"/>
    <property type="match status" value="2"/>
</dbReference>
<comment type="function">
    <text evidence="8 9 11">GTPase that plays an essential role in the late steps of ribosome biogenesis.</text>
</comment>
<dbReference type="InterPro" id="IPR005225">
    <property type="entry name" value="Small_GTP-bd"/>
</dbReference>
<dbReference type="FunFam" id="3.40.50.300:FF:000040">
    <property type="entry name" value="GTPase Der"/>
    <property type="match status" value="1"/>
</dbReference>
<keyword evidence="5 9" id="KW-0547">Nucleotide-binding</keyword>
<name>A0A2U1E3P5_9FIRM</name>
<keyword evidence="6 9" id="KW-0342">GTP-binding</keyword>
<dbReference type="Gene3D" id="3.30.300.20">
    <property type="match status" value="1"/>
</dbReference>
<protein>
    <recommendedName>
        <fullName evidence="2 9">GTPase Der</fullName>
    </recommendedName>
    <alternativeName>
        <fullName evidence="7 9">GTP-binding protein EngA</fullName>
    </alternativeName>
</protein>
<feature type="domain" description="EngA-type G" evidence="12">
    <location>
        <begin position="177"/>
        <end position="352"/>
    </location>
</feature>
<evidence type="ECO:0000256" key="1">
    <source>
        <dbReference type="ARBA" id="ARBA00008279"/>
    </source>
</evidence>
<evidence type="ECO:0000256" key="9">
    <source>
        <dbReference type="HAMAP-Rule" id="MF_00195"/>
    </source>
</evidence>
<evidence type="ECO:0000313" key="14">
    <source>
        <dbReference type="Proteomes" id="UP000245793"/>
    </source>
</evidence>
<dbReference type="InterPro" id="IPR032859">
    <property type="entry name" value="KH_dom-like"/>
</dbReference>
<evidence type="ECO:0000256" key="2">
    <source>
        <dbReference type="ARBA" id="ARBA00020953"/>
    </source>
</evidence>
<dbReference type="CDD" id="cd01894">
    <property type="entry name" value="EngA1"/>
    <property type="match status" value="1"/>
</dbReference>
<comment type="similarity">
    <text evidence="1 9 10 11">Belongs to the TRAFAC class TrmE-Era-EngA-EngB-Septin-like GTPase superfamily. EngA (Der) GTPase family.</text>
</comment>
<evidence type="ECO:0000256" key="3">
    <source>
        <dbReference type="ARBA" id="ARBA00022517"/>
    </source>
</evidence>
<dbReference type="PANTHER" id="PTHR43834">
    <property type="entry name" value="GTPASE DER"/>
    <property type="match status" value="1"/>
</dbReference>
<dbReference type="SUPFAM" id="SSF52540">
    <property type="entry name" value="P-loop containing nucleoside triphosphate hydrolases"/>
    <property type="match status" value="2"/>
</dbReference>
<dbReference type="FunFam" id="3.30.300.20:FF:000004">
    <property type="entry name" value="GTPase Der"/>
    <property type="match status" value="1"/>
</dbReference>